<accession>A0A382YLD0</accession>
<organism evidence="1">
    <name type="scientific">marine metagenome</name>
    <dbReference type="NCBI Taxonomy" id="408172"/>
    <lineage>
        <taxon>unclassified sequences</taxon>
        <taxon>metagenomes</taxon>
        <taxon>ecological metagenomes</taxon>
    </lineage>
</organism>
<dbReference type="AlphaFoldDB" id="A0A382YLD0"/>
<sequence length="57" mass="6340">VYATEGIVVKLDTIMKILERFVKLQEAQSIAKEMNDDGVKTSVSLVQDSLEEGKKDV</sequence>
<gene>
    <name evidence="1" type="ORF">METZ01_LOCUS436917</name>
</gene>
<proteinExistence type="predicted"/>
<reference evidence="1" key="1">
    <citation type="submission" date="2018-05" db="EMBL/GenBank/DDBJ databases">
        <authorList>
            <person name="Lanie J.A."/>
            <person name="Ng W.-L."/>
            <person name="Kazmierczak K.M."/>
            <person name="Andrzejewski T.M."/>
            <person name="Davidsen T.M."/>
            <person name="Wayne K.J."/>
            <person name="Tettelin H."/>
            <person name="Glass J.I."/>
            <person name="Rusch D."/>
            <person name="Podicherti R."/>
            <person name="Tsui H.-C.T."/>
            <person name="Winkler M.E."/>
        </authorList>
    </citation>
    <scope>NUCLEOTIDE SEQUENCE</scope>
</reference>
<feature type="non-terminal residue" evidence="1">
    <location>
        <position position="1"/>
    </location>
</feature>
<protein>
    <submittedName>
        <fullName evidence="1">Uncharacterized protein</fullName>
    </submittedName>
</protein>
<dbReference type="EMBL" id="UINC01176775">
    <property type="protein sequence ID" value="SVD84063.1"/>
    <property type="molecule type" value="Genomic_DNA"/>
</dbReference>
<name>A0A382YLD0_9ZZZZ</name>
<evidence type="ECO:0000313" key="1">
    <source>
        <dbReference type="EMBL" id="SVD84063.1"/>
    </source>
</evidence>